<comment type="caution">
    <text evidence="1">The sequence shown here is derived from an EMBL/GenBank/DDBJ whole genome shotgun (WGS) entry which is preliminary data.</text>
</comment>
<dbReference type="RefSeq" id="XP_047777634.1">
    <property type="nucleotide sequence ID" value="XM_047916306.1"/>
</dbReference>
<sequence>MQRDPEESTSKKHGWSRSLTTMVRIRCKGPNWQFLERCDYGCSFSEEGLPDCFGRWVSFADTNACQILKKRQQCFKKAGVVHAEDLAHGQVSDLRPLQVGDFGIVVGEDGSIVIAEVITIYSKTGGKNGKHAHVDNAVNIGAVSNIAVQLFEYSFNTQFRALTKATSAFQTHNFALLPSVQFLCLLRHKPHSASGPFGAITVDMHVQDLPLFRELQRSKAQIHAALKLFRKRGAKGKSAAEADEDGVVE</sequence>
<dbReference type="GeneID" id="71997038"/>
<evidence type="ECO:0000313" key="2">
    <source>
        <dbReference type="Proteomes" id="UP000814176"/>
    </source>
</evidence>
<reference evidence="1 2" key="1">
    <citation type="journal article" date="2021" name="Environ. Microbiol.">
        <title>Gene family expansions and transcriptome signatures uncover fungal adaptations to wood decay.</title>
        <authorList>
            <person name="Hage H."/>
            <person name="Miyauchi S."/>
            <person name="Viragh M."/>
            <person name="Drula E."/>
            <person name="Min B."/>
            <person name="Chaduli D."/>
            <person name="Navarro D."/>
            <person name="Favel A."/>
            <person name="Norest M."/>
            <person name="Lesage-Meessen L."/>
            <person name="Balint B."/>
            <person name="Merenyi Z."/>
            <person name="de Eugenio L."/>
            <person name="Morin E."/>
            <person name="Martinez A.T."/>
            <person name="Baldrian P."/>
            <person name="Stursova M."/>
            <person name="Martinez M.J."/>
            <person name="Novotny C."/>
            <person name="Magnuson J.K."/>
            <person name="Spatafora J.W."/>
            <person name="Maurice S."/>
            <person name="Pangilinan J."/>
            <person name="Andreopoulos W."/>
            <person name="LaButti K."/>
            <person name="Hundley H."/>
            <person name="Na H."/>
            <person name="Kuo A."/>
            <person name="Barry K."/>
            <person name="Lipzen A."/>
            <person name="Henrissat B."/>
            <person name="Riley R."/>
            <person name="Ahrendt S."/>
            <person name="Nagy L.G."/>
            <person name="Grigoriev I.V."/>
            <person name="Martin F."/>
            <person name="Rosso M.N."/>
        </authorList>
    </citation>
    <scope>NUCLEOTIDE SEQUENCE [LARGE SCALE GENOMIC DNA]</scope>
    <source>
        <strain evidence="1 2">CIRM-BRFM 1785</strain>
    </source>
</reference>
<dbReference type="EMBL" id="JADCUA010000013">
    <property type="protein sequence ID" value="KAH9835201.1"/>
    <property type="molecule type" value="Genomic_DNA"/>
</dbReference>
<accession>A0ABQ8KC70</accession>
<name>A0ABQ8KC70_9APHY</name>
<evidence type="ECO:0000313" key="1">
    <source>
        <dbReference type="EMBL" id="KAH9835201.1"/>
    </source>
</evidence>
<organism evidence="1 2">
    <name type="scientific">Rhodofomes roseus</name>
    <dbReference type="NCBI Taxonomy" id="34475"/>
    <lineage>
        <taxon>Eukaryota</taxon>
        <taxon>Fungi</taxon>
        <taxon>Dikarya</taxon>
        <taxon>Basidiomycota</taxon>
        <taxon>Agaricomycotina</taxon>
        <taxon>Agaricomycetes</taxon>
        <taxon>Polyporales</taxon>
        <taxon>Rhodofomes</taxon>
    </lineage>
</organism>
<gene>
    <name evidence="1" type="ORF">C8Q71DRAFT_108596</name>
</gene>
<dbReference type="Proteomes" id="UP000814176">
    <property type="component" value="Unassembled WGS sequence"/>
</dbReference>
<proteinExistence type="predicted"/>
<keyword evidence="2" id="KW-1185">Reference proteome</keyword>
<protein>
    <submittedName>
        <fullName evidence="1">Uncharacterized protein</fullName>
    </submittedName>
</protein>